<evidence type="ECO:0000256" key="2">
    <source>
        <dbReference type="ARBA" id="ARBA00009387"/>
    </source>
</evidence>
<feature type="compositionally biased region" description="Low complexity" evidence="4">
    <location>
        <begin position="71"/>
        <end position="83"/>
    </location>
</feature>
<feature type="domain" description="Transglycosylase SLT" evidence="6">
    <location>
        <begin position="573"/>
        <end position="673"/>
    </location>
</feature>
<name>A0A973WPF5_9BRAD</name>
<dbReference type="RefSeq" id="WP_176531103.1">
    <property type="nucleotide sequence ID" value="NZ_CP088022.1"/>
</dbReference>
<reference evidence="7" key="1">
    <citation type="submission" date="2020-06" db="EMBL/GenBank/DDBJ databases">
        <title>Whole Genome Sequence of Bradyrhizobium sp. Strain 66S1MB.</title>
        <authorList>
            <person name="Bromfield E."/>
            <person name="Cloutier S."/>
        </authorList>
    </citation>
    <scope>NUCLEOTIDE SEQUENCE</scope>
    <source>
        <strain evidence="7">66S1MB</strain>
    </source>
</reference>
<dbReference type="Gene3D" id="1.10.530.10">
    <property type="match status" value="1"/>
</dbReference>
<comment type="similarity">
    <text evidence="2">Belongs to the virb1 family.</text>
</comment>
<comment type="similarity">
    <text evidence="1">Belongs to the transglycosylase Slt family.</text>
</comment>
<dbReference type="Gene3D" id="1.25.20.10">
    <property type="entry name" value="Bacterial muramidases"/>
    <property type="match status" value="1"/>
</dbReference>
<dbReference type="CDD" id="cd13401">
    <property type="entry name" value="Slt70-like"/>
    <property type="match status" value="1"/>
</dbReference>
<feature type="chain" id="PRO_5037977024" evidence="5">
    <location>
        <begin position="27"/>
        <end position="741"/>
    </location>
</feature>
<proteinExistence type="inferred from homology"/>
<feature type="compositionally biased region" description="Basic and acidic residues" evidence="4">
    <location>
        <begin position="37"/>
        <end position="54"/>
    </location>
</feature>
<comment type="caution">
    <text evidence="7">The sequence shown here is derived from an EMBL/GenBank/DDBJ whole genome shotgun (WGS) entry which is preliminary data.</text>
</comment>
<feature type="region of interest" description="Disordered" evidence="4">
    <location>
        <begin position="28"/>
        <end position="98"/>
    </location>
</feature>
<dbReference type="SUPFAM" id="SSF53955">
    <property type="entry name" value="Lysozyme-like"/>
    <property type="match status" value="1"/>
</dbReference>
<keyword evidence="3 5" id="KW-0732">Signal</keyword>
<dbReference type="EMBL" id="JABWSX010000001">
    <property type="protein sequence ID" value="NVL07427.1"/>
    <property type="molecule type" value="Genomic_DNA"/>
</dbReference>
<accession>A0A973WPF5</accession>
<evidence type="ECO:0000256" key="5">
    <source>
        <dbReference type="SAM" id="SignalP"/>
    </source>
</evidence>
<evidence type="ECO:0000313" key="7">
    <source>
        <dbReference type="EMBL" id="NVL07427.1"/>
    </source>
</evidence>
<evidence type="ECO:0000256" key="3">
    <source>
        <dbReference type="ARBA" id="ARBA00022729"/>
    </source>
</evidence>
<dbReference type="Pfam" id="PF01464">
    <property type="entry name" value="SLT"/>
    <property type="match status" value="1"/>
</dbReference>
<dbReference type="PANTHER" id="PTHR37423">
    <property type="entry name" value="SOLUBLE LYTIC MUREIN TRANSGLYCOSYLASE-RELATED"/>
    <property type="match status" value="1"/>
</dbReference>
<dbReference type="PANTHER" id="PTHR37423:SF2">
    <property type="entry name" value="MEMBRANE-BOUND LYTIC MUREIN TRANSGLYCOSYLASE C"/>
    <property type="match status" value="1"/>
</dbReference>
<dbReference type="GO" id="GO:0004553">
    <property type="term" value="F:hydrolase activity, hydrolyzing O-glycosyl compounds"/>
    <property type="evidence" value="ECO:0007669"/>
    <property type="project" value="InterPro"/>
</dbReference>
<evidence type="ECO:0000256" key="1">
    <source>
        <dbReference type="ARBA" id="ARBA00007734"/>
    </source>
</evidence>
<protein>
    <submittedName>
        <fullName evidence="7">Lytic transglycosylase domain-containing protein</fullName>
    </submittedName>
</protein>
<gene>
    <name evidence="7" type="ORF">HU230_17135</name>
</gene>
<dbReference type="InterPro" id="IPR023346">
    <property type="entry name" value="Lysozyme-like_dom_sf"/>
</dbReference>
<evidence type="ECO:0000256" key="4">
    <source>
        <dbReference type="SAM" id="MobiDB-lite"/>
    </source>
</evidence>
<evidence type="ECO:0000259" key="6">
    <source>
        <dbReference type="Pfam" id="PF01464"/>
    </source>
</evidence>
<dbReference type="AlphaFoldDB" id="A0A973WPF5"/>
<sequence length="741" mass="81376">MNRCLRPLACLATVTVLALLPLEAGAKPHHQHQAKSGHGDKKAHGAKATRESAAGKRRHARHGADKRNSAKAKSASSKSTEASKPPEPEKPAGPQLSGDLAAVRDAIIAARRGKTSDATDIQAKITDPVGRKLVEWYLLRHSESNAPFSRYAAFITANPDWPSVTLLRKRAEARIWQERSDPATVHGFTLDQPISAKGKFALARTLLAEGDRDGATRLVREAWRSEDLSDRTESDAYDAFKDLLTRDDHRARMDKRIGAKDLAGARRAAQHLGSDELAIVKACGAVRGQSNKAEDTLNDVPADARSDLGYTLCRIQWLLAKNRIDDAARVTIAAAPETMAQQDTDQWWRERRILSRKLLDQGEYQAAYDVIRAATPPDNPYYRSDMHFMRGWIALRYLDDARTAAAHFARIDEGQTNPTVLARAAYWRGRAAEALGNSVAMRADYQAAARYPTAYYGQLALARLGRDGIELRAPSPAASAGSMAADERVRAADMLYAIGEPDIVLYFAADLAEESADVGMLEALGELTGRRNDARTMLQIGKIALARGFAFDHYAFPVIGIPKHTPIAPDIGRSMTYSIARTESAFDQRDKSAANAVGLMQVTPEAGRDTAKRFGVSYDWSRMVSDPVYNTQMGAAELSALLAEYRGCHIMTFAGYNAGRGRVRDWIKAYGDPRDPKVDPVDWVERIPISETRNYVQRVMENFAVYQARFDDAGTALAAKSGERVVTQESNAAPAQTMPSQ</sequence>
<dbReference type="InterPro" id="IPR008258">
    <property type="entry name" value="Transglycosylase_SLT_dom_1"/>
</dbReference>
<organism evidence="7">
    <name type="scientific">Bradyrhizobium quebecense</name>
    <dbReference type="NCBI Taxonomy" id="2748629"/>
    <lineage>
        <taxon>Bacteria</taxon>
        <taxon>Pseudomonadati</taxon>
        <taxon>Pseudomonadota</taxon>
        <taxon>Alphaproteobacteria</taxon>
        <taxon>Hyphomicrobiales</taxon>
        <taxon>Nitrobacteraceae</taxon>
        <taxon>Bradyrhizobium</taxon>
    </lineage>
</organism>
<dbReference type="GO" id="GO:0042597">
    <property type="term" value="C:periplasmic space"/>
    <property type="evidence" value="ECO:0007669"/>
    <property type="project" value="InterPro"/>
</dbReference>
<dbReference type="SUPFAM" id="SSF48435">
    <property type="entry name" value="Bacterial muramidases"/>
    <property type="match status" value="1"/>
</dbReference>
<dbReference type="InterPro" id="IPR008939">
    <property type="entry name" value="Lytic_TGlycosylase_superhlx_U"/>
</dbReference>
<feature type="signal peptide" evidence="5">
    <location>
        <begin position="1"/>
        <end position="26"/>
    </location>
</feature>